<dbReference type="PANTHER" id="PTHR13347">
    <property type="entry name" value="HEAT REPEAT-CONTAINING PROTEIN 3"/>
    <property type="match status" value="1"/>
</dbReference>
<dbReference type="Gene3D" id="1.25.10.10">
    <property type="entry name" value="Leucine-rich Repeat Variant"/>
    <property type="match status" value="1"/>
</dbReference>
<comment type="similarity">
    <text evidence="1">Belongs to the nuclear import and ribosome assembly adapter family.</text>
</comment>
<dbReference type="GO" id="GO:0042273">
    <property type="term" value="P:ribosomal large subunit biogenesis"/>
    <property type="evidence" value="ECO:0007669"/>
    <property type="project" value="TreeGrafter"/>
</dbReference>
<accession>A0A0P1KLM6</accession>
<dbReference type="CDD" id="cd13394">
    <property type="entry name" value="Syo1_like"/>
    <property type="match status" value="1"/>
</dbReference>
<feature type="domain" description="SYO1-like TPR repeats" evidence="3">
    <location>
        <begin position="386"/>
        <end position="614"/>
    </location>
</feature>
<dbReference type="GO" id="GO:0051082">
    <property type="term" value="F:unfolded protein binding"/>
    <property type="evidence" value="ECO:0007669"/>
    <property type="project" value="TreeGrafter"/>
</dbReference>
<reference evidence="5" key="1">
    <citation type="submission" date="2015-10" db="EMBL/GenBank/DDBJ databases">
        <authorList>
            <person name="Devillers H."/>
        </authorList>
    </citation>
    <scope>NUCLEOTIDE SEQUENCE [LARGE SCALE GENOMIC DNA]</scope>
</reference>
<feature type="compositionally biased region" description="Basic residues" evidence="2">
    <location>
        <begin position="1"/>
        <end position="12"/>
    </location>
</feature>
<evidence type="ECO:0000313" key="4">
    <source>
        <dbReference type="EMBL" id="CUS20263.1"/>
    </source>
</evidence>
<evidence type="ECO:0000256" key="1">
    <source>
        <dbReference type="ARBA" id="ARBA00049983"/>
    </source>
</evidence>
<dbReference type="InterPro" id="IPR057990">
    <property type="entry name" value="TPR_SYO1"/>
</dbReference>
<dbReference type="OrthoDB" id="288703at2759"/>
<evidence type="ECO:0000256" key="2">
    <source>
        <dbReference type="SAM" id="MobiDB-lite"/>
    </source>
</evidence>
<protein>
    <submittedName>
        <fullName evidence="4">LAQU0S01e02674g1_1</fullName>
    </submittedName>
</protein>
<evidence type="ECO:0000313" key="5">
    <source>
        <dbReference type="Proteomes" id="UP000236544"/>
    </source>
</evidence>
<dbReference type="SUPFAM" id="SSF48371">
    <property type="entry name" value="ARM repeat"/>
    <property type="match status" value="1"/>
</dbReference>
<organism evidence="4 5">
    <name type="scientific">Lachancea quebecensis</name>
    <dbReference type="NCBI Taxonomy" id="1654605"/>
    <lineage>
        <taxon>Eukaryota</taxon>
        <taxon>Fungi</taxon>
        <taxon>Dikarya</taxon>
        <taxon>Ascomycota</taxon>
        <taxon>Saccharomycotina</taxon>
        <taxon>Saccharomycetes</taxon>
        <taxon>Saccharomycetales</taxon>
        <taxon>Saccharomycetaceae</taxon>
        <taxon>Lachancea</taxon>
    </lineage>
</organism>
<dbReference type="PANTHER" id="PTHR13347:SF1">
    <property type="entry name" value="HEAT REPEAT-CONTAINING PROTEIN 3"/>
    <property type="match status" value="1"/>
</dbReference>
<dbReference type="InterPro" id="IPR052616">
    <property type="entry name" value="SYO1-like"/>
</dbReference>
<dbReference type="AlphaFoldDB" id="A0A0P1KLM6"/>
<dbReference type="EMBL" id="LN890560">
    <property type="protein sequence ID" value="CUS20263.1"/>
    <property type="molecule type" value="Genomic_DNA"/>
</dbReference>
<dbReference type="InterPro" id="IPR016024">
    <property type="entry name" value="ARM-type_fold"/>
</dbReference>
<name>A0A0P1KLM6_9SACH</name>
<dbReference type="GO" id="GO:0006606">
    <property type="term" value="P:protein import into nucleus"/>
    <property type="evidence" value="ECO:0007669"/>
    <property type="project" value="TreeGrafter"/>
</dbReference>
<proteinExistence type="inferred from homology"/>
<dbReference type="InterPro" id="IPR011989">
    <property type="entry name" value="ARM-like"/>
</dbReference>
<keyword evidence="5" id="KW-1185">Reference proteome</keyword>
<gene>
    <name evidence="4" type="ORF">LAQU0_S01e02674g</name>
</gene>
<evidence type="ECO:0000259" key="3">
    <source>
        <dbReference type="Pfam" id="PF25567"/>
    </source>
</evidence>
<feature type="region of interest" description="Disordered" evidence="2">
    <location>
        <begin position="1"/>
        <end position="29"/>
    </location>
</feature>
<dbReference type="Pfam" id="PF25567">
    <property type="entry name" value="TPR_SYO1"/>
    <property type="match status" value="1"/>
</dbReference>
<dbReference type="Proteomes" id="UP000236544">
    <property type="component" value="Unassembled WGS sequence"/>
</dbReference>
<sequence length="617" mass="69263">MGKSKRRSKASRSHLNPLGGKNKSTNRDEAMSVKKIQPLLKQLNSAAPNDRAMALGSVTVLCEDPYMRKLFLKEKLLHLIMDKLLSDDNMEIVVESYGLLRNLALEEGYDVCVFLWRSDIWTSISSGLDKLLKSLESLKANVKANAESTRLLFDFGDNLVSLVVALTSGSDSILEDFLKSEKLACMFSVIKSVLAYALVEKDQKMSLRIPVSFFNTILDFIYDLSSESLGFIEAVTQDAFLSEFVKALPTMQVMNANELTTVLTQGIYLQFLDMDVSSEQVNEILGKTCSAIENIDLAEMKKSLSTKDFDDSIASLPDKEVSGKIKELNKKRAQASVSLQSIEVTLDIITASLEIVAAQVERTGAQLDESMLHTLTISLPVVFQSLFADFRSRILIAWNNMLWLYLTLQINFFELPNNMWQHLWDSLVNETSEEQADFSMRLGKLGVMWALLKTAQVQENNATFLSKLNCANSAFAEAIEAQYGLVQNLDQGEDQELKQRCVGILACLASLPGHVELNRQIGQFLIQKLAGEDTPAVTMIDISDALFDIYSDANFDYDEPVFVSDGFINVLQEKVVPNMRKCFKFVDKNKDPELKARSQSCFGTMERFIHYKADERK</sequence>